<evidence type="ECO:0000313" key="3">
    <source>
        <dbReference type="Proteomes" id="UP000305526"/>
    </source>
</evidence>
<reference evidence="2 3" key="1">
    <citation type="submission" date="2019-05" db="EMBL/GenBank/DDBJ databases">
        <title>Pasteurellaceae isolates from reptiles.</title>
        <authorList>
            <person name="Bojesen A.M."/>
            <person name="Lund E."/>
        </authorList>
    </citation>
    <scope>NUCLEOTIDE SEQUENCE [LARGE SCALE GENOMIC DNA]</scope>
    <source>
        <strain evidence="2 3">ELNT2x</strain>
    </source>
</reference>
<dbReference type="EMBL" id="VDGV01000035">
    <property type="protein sequence ID" value="TNG92280.1"/>
    <property type="molecule type" value="Genomic_DNA"/>
</dbReference>
<sequence>MRQRYDCRNRTCAVNERRNGSCRSAAGGKSRVSCG</sequence>
<comment type="caution">
    <text evidence="2">The sequence shown here is derived from an EMBL/GenBank/DDBJ whole genome shotgun (WGS) entry which is preliminary data.</text>
</comment>
<accession>A0ABY2XVA1</accession>
<keyword evidence="3" id="KW-1185">Reference proteome</keyword>
<name>A0ABY2XVA1_9PAST</name>
<protein>
    <recommendedName>
        <fullName evidence="1">Mammalian defensins domain-containing protein</fullName>
    </recommendedName>
</protein>
<gene>
    <name evidence="2" type="ORF">FHQ21_05015</name>
</gene>
<dbReference type="Proteomes" id="UP000305526">
    <property type="component" value="Unassembled WGS sequence"/>
</dbReference>
<dbReference type="InterPro" id="IPR006081">
    <property type="entry name" value="Alpha-defensin_C"/>
</dbReference>
<proteinExistence type="predicted"/>
<organism evidence="2 3">
    <name type="scientific">Testudinibacter aquarius</name>
    <dbReference type="NCBI Taxonomy" id="1524974"/>
    <lineage>
        <taxon>Bacteria</taxon>
        <taxon>Pseudomonadati</taxon>
        <taxon>Pseudomonadota</taxon>
        <taxon>Gammaproteobacteria</taxon>
        <taxon>Pasteurellales</taxon>
        <taxon>Pasteurellaceae</taxon>
        <taxon>Testudinibacter</taxon>
    </lineage>
</organism>
<dbReference type="Pfam" id="PF00323">
    <property type="entry name" value="Defensin_1"/>
    <property type="match status" value="1"/>
</dbReference>
<feature type="domain" description="Mammalian defensins" evidence="1">
    <location>
        <begin position="7"/>
        <end position="24"/>
    </location>
</feature>
<evidence type="ECO:0000259" key="1">
    <source>
        <dbReference type="Pfam" id="PF00323"/>
    </source>
</evidence>
<evidence type="ECO:0000313" key="2">
    <source>
        <dbReference type="EMBL" id="TNG92280.1"/>
    </source>
</evidence>